<dbReference type="Pfam" id="PF25454">
    <property type="entry name" value="zf-C3HC4_IRF-2BP1_2"/>
    <property type="match status" value="1"/>
</dbReference>
<gene>
    <name evidence="7" type="ORF">QR680_005844</name>
</gene>
<comment type="subcellular location">
    <subcellularLocation>
        <location evidence="1">Nucleus</location>
    </subcellularLocation>
</comment>
<dbReference type="PANTHER" id="PTHR10816">
    <property type="entry name" value="MYELIN TRANSCRIPTION FACTOR 1-RELATED"/>
    <property type="match status" value="1"/>
</dbReference>
<dbReference type="InterPro" id="IPR044882">
    <property type="entry name" value="I2BP1/2_C3HC4-RING_sf"/>
</dbReference>
<dbReference type="EMBL" id="JAUCMV010000003">
    <property type="protein sequence ID" value="KAK0411784.1"/>
    <property type="molecule type" value="Genomic_DNA"/>
</dbReference>
<keyword evidence="8" id="KW-1185">Reference proteome</keyword>
<feature type="domain" description="Interferon regulatory factor 2-binding protein 1/2-like zinc finger" evidence="5">
    <location>
        <begin position="96"/>
        <end position="146"/>
    </location>
</feature>
<name>A0AA39LWF0_9BILA</name>
<dbReference type="InterPro" id="IPR022750">
    <property type="entry name" value="IRF-2BP1_2-like_Znf"/>
</dbReference>
<evidence type="ECO:0000256" key="3">
    <source>
        <dbReference type="ARBA" id="ARBA00023242"/>
    </source>
</evidence>
<dbReference type="Pfam" id="PF11261">
    <property type="entry name" value="IRF-2BP1_2"/>
    <property type="match status" value="1"/>
</dbReference>
<organism evidence="7 8">
    <name type="scientific">Steinernema hermaphroditum</name>
    <dbReference type="NCBI Taxonomy" id="289476"/>
    <lineage>
        <taxon>Eukaryota</taxon>
        <taxon>Metazoa</taxon>
        <taxon>Ecdysozoa</taxon>
        <taxon>Nematoda</taxon>
        <taxon>Chromadorea</taxon>
        <taxon>Rhabditida</taxon>
        <taxon>Tylenchina</taxon>
        <taxon>Panagrolaimomorpha</taxon>
        <taxon>Strongyloidoidea</taxon>
        <taxon>Steinernematidae</taxon>
        <taxon>Steinernema</taxon>
    </lineage>
</organism>
<feature type="region of interest" description="Disordered" evidence="4">
    <location>
        <begin position="305"/>
        <end position="327"/>
    </location>
</feature>
<dbReference type="PANTHER" id="PTHR10816:SF19">
    <property type="entry name" value="PROTEIN INTERACTING WITH TTK69 AND SIN3A, ISOFORM D"/>
    <property type="match status" value="1"/>
</dbReference>
<accession>A0AA39LWF0</accession>
<dbReference type="SUPFAM" id="SSF57850">
    <property type="entry name" value="RING/U-box"/>
    <property type="match status" value="1"/>
</dbReference>
<comment type="similarity">
    <text evidence="2">Belongs to the IRF2BP family.</text>
</comment>
<dbReference type="GO" id="GO:0003714">
    <property type="term" value="F:transcription corepressor activity"/>
    <property type="evidence" value="ECO:0007669"/>
    <property type="project" value="TreeGrafter"/>
</dbReference>
<evidence type="ECO:0000256" key="2">
    <source>
        <dbReference type="ARBA" id="ARBA00010802"/>
    </source>
</evidence>
<dbReference type="AlphaFoldDB" id="A0AA39LWF0"/>
<feature type="region of interest" description="Disordered" evidence="4">
    <location>
        <begin position="417"/>
        <end position="459"/>
    </location>
</feature>
<dbReference type="FunFam" id="1.10.10.1580:FF:000001">
    <property type="entry name" value="interferon regulatory factor 2-binding protein 2"/>
    <property type="match status" value="1"/>
</dbReference>
<evidence type="ECO:0000259" key="6">
    <source>
        <dbReference type="Pfam" id="PF25454"/>
    </source>
</evidence>
<feature type="domain" description="Interferon regulatory factor 2-binding protein 1/2-like C3HC4 zinc finger" evidence="6">
    <location>
        <begin position="335"/>
        <end position="402"/>
    </location>
</feature>
<dbReference type="GO" id="GO:0006357">
    <property type="term" value="P:regulation of transcription by RNA polymerase II"/>
    <property type="evidence" value="ECO:0007669"/>
    <property type="project" value="TreeGrafter"/>
</dbReference>
<feature type="compositionally biased region" description="Low complexity" evidence="4">
    <location>
        <begin position="310"/>
        <end position="321"/>
    </location>
</feature>
<evidence type="ECO:0000256" key="1">
    <source>
        <dbReference type="ARBA" id="ARBA00004123"/>
    </source>
</evidence>
<feature type="compositionally biased region" description="Polar residues" evidence="4">
    <location>
        <begin position="150"/>
        <end position="172"/>
    </location>
</feature>
<feature type="region of interest" description="Disordered" evidence="4">
    <location>
        <begin position="149"/>
        <end position="188"/>
    </location>
</feature>
<comment type="caution">
    <text evidence="7">The sequence shown here is derived from an EMBL/GenBank/DDBJ whole genome shotgun (WGS) entry which is preliminary data.</text>
</comment>
<protein>
    <submittedName>
        <fullName evidence="7">Uncharacterized protein</fullName>
    </submittedName>
</protein>
<sequence length="459" mass="49455">MQRVKLSTERVEGGEAGGGANRLQRIISALDRRLPLLPRFRFSLEAPSIDCLSIFCFMKEHMMGPINPAAVPNGASAVGLPPPSATANVTVKAVGKQHCYLCDLPRMPWAMCMDYAEPVCRGCVNYEGAEKIENVIEAARQMKRIHGIVSSESSPVNGTTPSVKKEVQNGTAAPQGRFSPPTSRIPAAPQTAPAIAAPTATAPGAQFPQFPLPIAQQFSDAFAANQQRILSLANARGNLSLEDLQAMRNHMIPNPLFPAANFPLNLPYTSLAAQTSIASLLPQMPIASRKREHEDDKGDVYAKVQRDAQTTSVSPTSTHSPDNSGERRLLNGVTLKCTICSKRLEDTHFVQCPSVPNHKFCFECSRDSIKKLETFCPSGQKCPLAGSNMPWSFMQNEIQQILGNDRDFEKYKMESAALSAADTNSTSSSNSSAASTTTSTTANPQSPNSTTTSPTMAQS</sequence>
<evidence type="ECO:0000256" key="4">
    <source>
        <dbReference type="SAM" id="MobiDB-lite"/>
    </source>
</evidence>
<proteinExistence type="inferred from homology"/>
<dbReference type="InterPro" id="IPR057414">
    <property type="entry name" value="Zf-C3HC4_IRF-2BP1_2"/>
</dbReference>
<reference evidence="7" key="1">
    <citation type="submission" date="2023-06" db="EMBL/GenBank/DDBJ databases">
        <title>Genomic analysis of the entomopathogenic nematode Steinernema hermaphroditum.</title>
        <authorList>
            <person name="Schwarz E.M."/>
            <person name="Heppert J.K."/>
            <person name="Baniya A."/>
            <person name="Schwartz H.T."/>
            <person name="Tan C.-H."/>
            <person name="Antoshechkin I."/>
            <person name="Sternberg P.W."/>
            <person name="Goodrich-Blair H."/>
            <person name="Dillman A.R."/>
        </authorList>
    </citation>
    <scope>NUCLEOTIDE SEQUENCE</scope>
    <source>
        <strain evidence="7">PS9179</strain>
        <tissue evidence="7">Whole animal</tissue>
    </source>
</reference>
<dbReference type="GO" id="GO:0005634">
    <property type="term" value="C:nucleus"/>
    <property type="evidence" value="ECO:0007669"/>
    <property type="project" value="UniProtKB-SubCell"/>
</dbReference>
<evidence type="ECO:0000259" key="5">
    <source>
        <dbReference type="Pfam" id="PF11261"/>
    </source>
</evidence>
<dbReference type="Proteomes" id="UP001175271">
    <property type="component" value="Unassembled WGS sequence"/>
</dbReference>
<evidence type="ECO:0000313" key="7">
    <source>
        <dbReference type="EMBL" id="KAK0411784.1"/>
    </source>
</evidence>
<keyword evidence="3" id="KW-0539">Nucleus</keyword>
<evidence type="ECO:0000313" key="8">
    <source>
        <dbReference type="Proteomes" id="UP001175271"/>
    </source>
</evidence>
<dbReference type="Gene3D" id="1.10.10.1580">
    <property type="entry name" value="Interferon regulatory factor 2-binding protein"/>
    <property type="match status" value="1"/>
</dbReference>